<feature type="repeat" description="PPR" evidence="3">
    <location>
        <begin position="226"/>
        <end position="260"/>
    </location>
</feature>
<dbReference type="Gene3D" id="1.25.40.10">
    <property type="entry name" value="Tetratricopeptide repeat domain"/>
    <property type="match status" value="3"/>
</dbReference>
<evidence type="ECO:0000256" key="1">
    <source>
        <dbReference type="ARBA" id="ARBA00007626"/>
    </source>
</evidence>
<organism evidence="4 5">
    <name type="scientific">Lithospermum erythrorhizon</name>
    <name type="common">Purple gromwell</name>
    <name type="synonym">Lithospermum officinale var. erythrorhizon</name>
    <dbReference type="NCBI Taxonomy" id="34254"/>
    <lineage>
        <taxon>Eukaryota</taxon>
        <taxon>Viridiplantae</taxon>
        <taxon>Streptophyta</taxon>
        <taxon>Embryophyta</taxon>
        <taxon>Tracheophyta</taxon>
        <taxon>Spermatophyta</taxon>
        <taxon>Magnoliopsida</taxon>
        <taxon>eudicotyledons</taxon>
        <taxon>Gunneridae</taxon>
        <taxon>Pentapetalae</taxon>
        <taxon>asterids</taxon>
        <taxon>lamiids</taxon>
        <taxon>Boraginales</taxon>
        <taxon>Boraginaceae</taxon>
        <taxon>Boraginoideae</taxon>
        <taxon>Lithospermeae</taxon>
        <taxon>Lithospermum</taxon>
    </lineage>
</organism>
<evidence type="ECO:0000256" key="2">
    <source>
        <dbReference type="ARBA" id="ARBA00022737"/>
    </source>
</evidence>
<feature type="repeat" description="PPR" evidence="3">
    <location>
        <begin position="296"/>
        <end position="330"/>
    </location>
</feature>
<dbReference type="PROSITE" id="PS51375">
    <property type="entry name" value="PPR"/>
    <property type="match status" value="4"/>
</dbReference>
<proteinExistence type="inferred from homology"/>
<comment type="caution">
    <text evidence="4">The sequence shown here is derived from an EMBL/GenBank/DDBJ whole genome shotgun (WGS) entry which is preliminary data.</text>
</comment>
<dbReference type="EMBL" id="BAABME010006847">
    <property type="protein sequence ID" value="GAA0169437.1"/>
    <property type="molecule type" value="Genomic_DNA"/>
</dbReference>
<evidence type="ECO:0008006" key="6">
    <source>
        <dbReference type="Google" id="ProtNLM"/>
    </source>
</evidence>
<dbReference type="Pfam" id="PF01535">
    <property type="entry name" value="PPR"/>
    <property type="match status" value="2"/>
</dbReference>
<feature type="repeat" description="PPR" evidence="3">
    <location>
        <begin position="261"/>
        <end position="295"/>
    </location>
</feature>
<dbReference type="Pfam" id="PF12854">
    <property type="entry name" value="PPR_1"/>
    <property type="match status" value="1"/>
</dbReference>
<dbReference type="PANTHER" id="PTHR47938">
    <property type="entry name" value="RESPIRATORY COMPLEX I CHAPERONE (CIA84), PUTATIVE (AFU_ORTHOLOGUE AFUA_2G06020)-RELATED"/>
    <property type="match status" value="1"/>
</dbReference>
<dbReference type="NCBIfam" id="TIGR00756">
    <property type="entry name" value="PPR"/>
    <property type="match status" value="3"/>
</dbReference>
<dbReference type="Pfam" id="PF13041">
    <property type="entry name" value="PPR_2"/>
    <property type="match status" value="1"/>
</dbReference>
<dbReference type="GO" id="GO:0003729">
    <property type="term" value="F:mRNA binding"/>
    <property type="evidence" value="ECO:0007669"/>
    <property type="project" value="TreeGrafter"/>
</dbReference>
<dbReference type="Pfam" id="PF13812">
    <property type="entry name" value="PPR_3"/>
    <property type="match status" value="1"/>
</dbReference>
<protein>
    <recommendedName>
        <fullName evidence="6">Pentatricopeptide repeat-containing protein</fullName>
    </recommendedName>
</protein>
<dbReference type="InterPro" id="IPR011990">
    <property type="entry name" value="TPR-like_helical_dom_sf"/>
</dbReference>
<evidence type="ECO:0000313" key="4">
    <source>
        <dbReference type="EMBL" id="GAA0169437.1"/>
    </source>
</evidence>
<dbReference type="Proteomes" id="UP001454036">
    <property type="component" value="Unassembled WGS sequence"/>
</dbReference>
<feature type="repeat" description="PPR" evidence="3">
    <location>
        <begin position="331"/>
        <end position="365"/>
    </location>
</feature>
<sequence>MVITLSRRNTDLANCIYSYLASHFSSQHRTIIPKPLKVLNLCNTFPLHQCLQSDVQIGKYGVTSRFLHTSTSGTNLDSSSFVDAIETKLDSISYPKVSELSSESDSENLGSSAPEGSTIFSEEICFSWIAKLCLSGKVIAAMEVVQSLRGKGIHVSIRTYNFLLKMAVEQKNIDIVSQSFKELLTFPESVGSSSFTLLAKAFSVINDDARLLIFIREISDLTFPRNVSVVNKIILAFADCGQVDNSLMIFGQMRNFNCEPNLITYNIIIGVLGHHGQIDEMLHLFTSMQEAHISPDIVTFNTIVNSLRKVGRLQLILVYFKQMIQLGVQPDLRTYTALIDSFGRSGNVEESLRLLEEMKCRCICPSIYIYRSLIHNSKKSEKLEIAMKLLEEMNSSISSLVGPEDFKKRDR</sequence>
<keyword evidence="5" id="KW-1185">Reference proteome</keyword>
<reference evidence="4 5" key="1">
    <citation type="submission" date="2024-01" db="EMBL/GenBank/DDBJ databases">
        <title>The complete chloroplast genome sequence of Lithospermum erythrorhizon: insights into the phylogenetic relationship among Boraginaceae species and the maternal lineages of purple gromwells.</title>
        <authorList>
            <person name="Okada T."/>
            <person name="Watanabe K."/>
        </authorList>
    </citation>
    <scope>NUCLEOTIDE SEQUENCE [LARGE SCALE GENOMIC DNA]</scope>
</reference>
<keyword evidence="2" id="KW-0677">Repeat</keyword>
<accession>A0AAV3R4X3</accession>
<gene>
    <name evidence="4" type="ORF">LIER_23925</name>
</gene>
<dbReference type="AlphaFoldDB" id="A0AAV3R4X3"/>
<comment type="similarity">
    <text evidence="1">Belongs to the PPR family. P subfamily.</text>
</comment>
<dbReference type="PANTHER" id="PTHR47938:SF35">
    <property type="entry name" value="PENTATRICOPEPTIDE REPEAT-CONTAINING PROTEIN 4, MITOCHONDRIAL-RELATED"/>
    <property type="match status" value="1"/>
</dbReference>
<evidence type="ECO:0000313" key="5">
    <source>
        <dbReference type="Proteomes" id="UP001454036"/>
    </source>
</evidence>
<evidence type="ECO:0000256" key="3">
    <source>
        <dbReference type="PROSITE-ProRule" id="PRU00708"/>
    </source>
</evidence>
<dbReference type="InterPro" id="IPR002885">
    <property type="entry name" value="PPR_rpt"/>
</dbReference>
<name>A0AAV3R4X3_LITER</name>